<comment type="subcellular location">
    <subcellularLocation>
        <location evidence="1">Cytoplasm</location>
        <location evidence="1">Cytoskeleton</location>
    </subcellularLocation>
</comment>
<feature type="region of interest" description="Disordered" evidence="6">
    <location>
        <begin position="54"/>
        <end position="88"/>
    </location>
</feature>
<dbReference type="Proteomes" id="UP000237246">
    <property type="component" value="Unassembled WGS sequence"/>
</dbReference>
<keyword evidence="4" id="KW-0597">Phosphoprotein</keyword>
<evidence type="ECO:0000256" key="1">
    <source>
        <dbReference type="ARBA" id="ARBA00004245"/>
    </source>
</evidence>
<organism evidence="8 9">
    <name type="scientific">Bambusicola thoracicus</name>
    <name type="common">Chinese bamboo-partridge</name>
    <name type="synonym">Perdix thoracica</name>
    <dbReference type="NCBI Taxonomy" id="9083"/>
    <lineage>
        <taxon>Eukaryota</taxon>
        <taxon>Metazoa</taxon>
        <taxon>Chordata</taxon>
        <taxon>Craniata</taxon>
        <taxon>Vertebrata</taxon>
        <taxon>Euteleostomi</taxon>
        <taxon>Archelosauria</taxon>
        <taxon>Archosauria</taxon>
        <taxon>Dinosauria</taxon>
        <taxon>Saurischia</taxon>
        <taxon>Theropoda</taxon>
        <taxon>Coelurosauria</taxon>
        <taxon>Aves</taxon>
        <taxon>Neognathae</taxon>
        <taxon>Galloanserae</taxon>
        <taxon>Galliformes</taxon>
        <taxon>Phasianidae</taxon>
        <taxon>Perdicinae</taxon>
        <taxon>Bambusicola</taxon>
    </lineage>
</organism>
<dbReference type="PANTHER" id="PTHR47078">
    <property type="entry name" value="CYTOSKELETON-ASSOCIATED PROTEIN 2-LIKE"/>
    <property type="match status" value="1"/>
</dbReference>
<dbReference type="GO" id="GO:0072686">
    <property type="term" value="C:mitotic spindle"/>
    <property type="evidence" value="ECO:0007669"/>
    <property type="project" value="TreeGrafter"/>
</dbReference>
<dbReference type="InterPro" id="IPR052855">
    <property type="entry name" value="CKAP2-like"/>
</dbReference>
<name>A0A2P4SKT9_BAMTH</name>
<dbReference type="Pfam" id="PF15297">
    <property type="entry name" value="CKAP2_C"/>
    <property type="match status" value="2"/>
</dbReference>
<dbReference type="OrthoDB" id="6288182at2759"/>
<evidence type="ECO:0000256" key="3">
    <source>
        <dbReference type="ARBA" id="ARBA00022490"/>
    </source>
</evidence>
<dbReference type="GO" id="GO:0005829">
    <property type="term" value="C:cytosol"/>
    <property type="evidence" value="ECO:0007669"/>
    <property type="project" value="TreeGrafter"/>
</dbReference>
<sequence>MGAGRRLGRIVDMAAAQEERLKKLQEYLAAKRKLKCPATKRQLEQWLASKGKCYKRPPMALPPKKPMKQKEKPPLRSTVQEEQKPEKPEQLYLARIDALLTECLQLIDKGVPSEELSAILYHKPSAEKCAKFWICKAKLLARSGPFDVTGLYEAAVCAGAEPLQELREVVLDILKTAEQPPEGERPHTAVTPCRTESALSSLPASSIKLQVTSVPRTRELPEGQELKFLTPVRRSLRIERVGSHYPEMLRDHDPVVSSLREILDDDKETQFFFRKNKALPEVAEMEVLRL</sequence>
<keyword evidence="5" id="KW-0206">Cytoskeleton</keyword>
<accession>A0A2P4SKT9</accession>
<evidence type="ECO:0000313" key="8">
    <source>
        <dbReference type="EMBL" id="POI24710.1"/>
    </source>
</evidence>
<dbReference type="PANTHER" id="PTHR47078:SF1">
    <property type="entry name" value="CYTOSKELETON-ASSOCIATED PROTEIN 2-LIKE"/>
    <property type="match status" value="1"/>
</dbReference>
<keyword evidence="9" id="KW-1185">Reference proteome</keyword>
<feature type="domain" description="Cytoskeleton-associated protein 2 C-terminal" evidence="7">
    <location>
        <begin position="38"/>
        <end position="180"/>
    </location>
</feature>
<evidence type="ECO:0000256" key="2">
    <source>
        <dbReference type="ARBA" id="ARBA00009468"/>
    </source>
</evidence>
<comment type="similarity">
    <text evidence="2">Belongs to the CKAP2 family.</text>
</comment>
<evidence type="ECO:0000313" key="9">
    <source>
        <dbReference type="Proteomes" id="UP000237246"/>
    </source>
</evidence>
<dbReference type="InterPro" id="IPR029197">
    <property type="entry name" value="CKAP2_C"/>
</dbReference>
<comment type="caution">
    <text evidence="8">The sequence shown here is derived from an EMBL/GenBank/DDBJ whole genome shotgun (WGS) entry which is preliminary data.</text>
</comment>
<feature type="compositionally biased region" description="Basic and acidic residues" evidence="6">
    <location>
        <begin position="68"/>
        <end position="88"/>
    </location>
</feature>
<evidence type="ECO:0000256" key="5">
    <source>
        <dbReference type="ARBA" id="ARBA00023212"/>
    </source>
</evidence>
<proteinExistence type="inferred from homology"/>
<dbReference type="EMBL" id="PPHD01039072">
    <property type="protein sequence ID" value="POI24710.1"/>
    <property type="molecule type" value="Genomic_DNA"/>
</dbReference>
<evidence type="ECO:0000256" key="6">
    <source>
        <dbReference type="SAM" id="MobiDB-lite"/>
    </source>
</evidence>
<evidence type="ECO:0000259" key="7">
    <source>
        <dbReference type="Pfam" id="PF15297"/>
    </source>
</evidence>
<dbReference type="AlphaFoldDB" id="A0A2P4SKT9"/>
<dbReference type="GO" id="GO:0005813">
    <property type="term" value="C:centrosome"/>
    <property type="evidence" value="ECO:0007669"/>
    <property type="project" value="TreeGrafter"/>
</dbReference>
<keyword evidence="3" id="KW-0963">Cytoplasm</keyword>
<reference evidence="8 9" key="1">
    <citation type="submission" date="2018-01" db="EMBL/GenBank/DDBJ databases">
        <title>Comparison of the Chinese Bamboo Partridge and Red Junglefowl genome sequences highlights the importance of demography in genome evolution.</title>
        <authorList>
            <person name="Tiley G.P."/>
            <person name="Kimball R.T."/>
            <person name="Braun E.L."/>
            <person name="Burleigh J.G."/>
        </authorList>
    </citation>
    <scope>NUCLEOTIDE SEQUENCE [LARGE SCALE GENOMIC DNA]</scope>
    <source>
        <strain evidence="8">RTK389</strain>
        <tissue evidence="8">Blood</tissue>
    </source>
</reference>
<gene>
    <name evidence="8" type="ORF">CIB84_011540</name>
</gene>
<feature type="domain" description="Cytoskeleton-associated protein 2 C-terminal" evidence="7">
    <location>
        <begin position="224"/>
        <end position="279"/>
    </location>
</feature>
<evidence type="ECO:0000256" key="4">
    <source>
        <dbReference type="ARBA" id="ARBA00022553"/>
    </source>
</evidence>
<protein>
    <recommendedName>
        <fullName evidence="7">Cytoskeleton-associated protein 2 C-terminal domain-containing protein</fullName>
    </recommendedName>
</protein>